<dbReference type="HOGENOM" id="CLU_2036187_0_0_11"/>
<name>Q0SGR7_RHOJR</name>
<reference evidence="4" key="1">
    <citation type="journal article" date="2006" name="Proc. Natl. Acad. Sci. U.S.A.">
        <title>The complete genome of Rhodococcus sp. RHA1 provides insights into a catabolic powerhouse.</title>
        <authorList>
            <person name="McLeod M.P."/>
            <person name="Warren R.L."/>
            <person name="Hsiao W.W.L."/>
            <person name="Araki N."/>
            <person name="Myhre M."/>
            <person name="Fernandes C."/>
            <person name="Miyazawa D."/>
            <person name="Wong W."/>
            <person name="Lillquist A.L."/>
            <person name="Wang D."/>
            <person name="Dosanjh M."/>
            <person name="Hara H."/>
            <person name="Petrescu A."/>
            <person name="Morin R.D."/>
            <person name="Yang G."/>
            <person name="Stott J.M."/>
            <person name="Schein J.E."/>
            <person name="Shin H."/>
            <person name="Smailus D."/>
            <person name="Siddiqui A.S."/>
            <person name="Marra M.A."/>
            <person name="Jones S.J.M."/>
            <person name="Holt R."/>
            <person name="Brinkman F.S.L."/>
            <person name="Miyauchi K."/>
            <person name="Fukuda M."/>
            <person name="Davies J.E."/>
            <person name="Mohn W.W."/>
            <person name="Eltis L.D."/>
        </authorList>
    </citation>
    <scope>NUCLEOTIDE SEQUENCE [LARGE SCALE GENOMIC DNA]</scope>
    <source>
        <strain evidence="4">RHA1</strain>
    </source>
</reference>
<dbReference type="EMBL" id="CP000431">
    <property type="protein sequence ID" value="ABG93269.1"/>
    <property type="molecule type" value="Genomic_DNA"/>
</dbReference>
<feature type="region of interest" description="Disordered" evidence="1">
    <location>
        <begin position="1"/>
        <end position="30"/>
    </location>
</feature>
<evidence type="ECO:0000256" key="2">
    <source>
        <dbReference type="SAM" id="Phobius"/>
    </source>
</evidence>
<dbReference type="SUPFAM" id="SSF103473">
    <property type="entry name" value="MFS general substrate transporter"/>
    <property type="match status" value="1"/>
</dbReference>
<keyword evidence="2" id="KW-0472">Membrane</keyword>
<keyword evidence="2" id="KW-0812">Transmembrane</keyword>
<organism evidence="3 4">
    <name type="scientific">Rhodococcus jostii (strain RHA1)</name>
    <dbReference type="NCBI Taxonomy" id="101510"/>
    <lineage>
        <taxon>Bacteria</taxon>
        <taxon>Bacillati</taxon>
        <taxon>Actinomycetota</taxon>
        <taxon>Actinomycetes</taxon>
        <taxon>Mycobacteriales</taxon>
        <taxon>Nocardiaceae</taxon>
        <taxon>Rhodococcus</taxon>
    </lineage>
</organism>
<feature type="transmembrane region" description="Helical" evidence="2">
    <location>
        <begin position="74"/>
        <end position="98"/>
    </location>
</feature>
<protein>
    <submittedName>
        <fullName evidence="3">Probable D-galactonate transporter, MFS superfamily protein</fullName>
    </submittedName>
</protein>
<evidence type="ECO:0000313" key="4">
    <source>
        <dbReference type="Proteomes" id="UP000008710"/>
    </source>
</evidence>
<accession>Q0SGR7</accession>
<evidence type="ECO:0000256" key="1">
    <source>
        <dbReference type="SAM" id="MobiDB-lite"/>
    </source>
</evidence>
<dbReference type="AlphaFoldDB" id="Q0SGR7"/>
<sequence length="121" mass="13499">MVRVPSRATRFAGERRRDRPDPRRGGGLVDLLDEQQPERPAVTRNGVATVLGRRKLFPRYLVEYRDMDYIKSGFLASLPFVAALVGVLFSGVFSDFLLRKGVSRGVARKGPIIVGLLLTSR</sequence>
<gene>
    <name evidence="3" type="ordered locus">RHA1_ro01451</name>
</gene>
<dbReference type="eggNOG" id="COG2271">
    <property type="taxonomic scope" value="Bacteria"/>
</dbReference>
<dbReference type="Gene3D" id="1.20.1250.20">
    <property type="entry name" value="MFS general substrate transporter like domains"/>
    <property type="match status" value="1"/>
</dbReference>
<feature type="compositionally biased region" description="Basic and acidic residues" evidence="1">
    <location>
        <begin position="12"/>
        <end position="24"/>
    </location>
</feature>
<proteinExistence type="predicted"/>
<dbReference type="KEGG" id="rha:RHA1_ro01451"/>
<dbReference type="InterPro" id="IPR036259">
    <property type="entry name" value="MFS_trans_sf"/>
</dbReference>
<evidence type="ECO:0000313" key="3">
    <source>
        <dbReference type="EMBL" id="ABG93269.1"/>
    </source>
</evidence>
<dbReference type="Proteomes" id="UP000008710">
    <property type="component" value="Chromosome"/>
</dbReference>
<keyword evidence="2" id="KW-1133">Transmembrane helix</keyword>